<dbReference type="Proteomes" id="UP000614460">
    <property type="component" value="Unassembled WGS sequence"/>
</dbReference>
<comment type="caution">
    <text evidence="1">The sequence shown here is derived from an EMBL/GenBank/DDBJ whole genome shotgun (WGS) entry which is preliminary data.</text>
</comment>
<gene>
    <name evidence="1" type="ORF">GCM10011516_07230</name>
</gene>
<evidence type="ECO:0000313" key="2">
    <source>
        <dbReference type="Proteomes" id="UP000614460"/>
    </source>
</evidence>
<dbReference type="AlphaFoldDB" id="A0A8H9KUJ3"/>
<evidence type="ECO:0000313" key="1">
    <source>
        <dbReference type="EMBL" id="GGE12016.1"/>
    </source>
</evidence>
<proteinExistence type="predicted"/>
<organism evidence="1 2">
    <name type="scientific">Sphingobacterium cellulitidis</name>
    <dbReference type="NCBI Taxonomy" id="1768011"/>
    <lineage>
        <taxon>Bacteria</taxon>
        <taxon>Pseudomonadati</taxon>
        <taxon>Bacteroidota</taxon>
        <taxon>Sphingobacteriia</taxon>
        <taxon>Sphingobacteriales</taxon>
        <taxon>Sphingobacteriaceae</taxon>
        <taxon>Sphingobacterium</taxon>
    </lineage>
</organism>
<sequence length="169" mass="19502">MYHISMKVDGELWLSEAPDPIDAYFEMACHKYDNVDRYVMHIAGRNSNDFNDDRDYFIIRFDTPKMLGLGTYTFPLNENWNSAFSIDFGTWVKENETTSNLVIYADNSNYSLKGPFKVTINKVIPMKGEPNRAYVSGSFEGELKKAYGTMVRISEGKFEWKVDKDGEVK</sequence>
<dbReference type="EMBL" id="BMKM01000001">
    <property type="protein sequence ID" value="GGE12016.1"/>
    <property type="molecule type" value="Genomic_DNA"/>
</dbReference>
<protein>
    <submittedName>
        <fullName evidence="1">Uncharacterized protein</fullName>
    </submittedName>
</protein>
<reference evidence="1" key="2">
    <citation type="submission" date="2020-09" db="EMBL/GenBank/DDBJ databases">
        <authorList>
            <person name="Sun Q."/>
            <person name="Zhou Y."/>
        </authorList>
    </citation>
    <scope>NUCLEOTIDE SEQUENCE</scope>
    <source>
        <strain evidence="1">CGMCC 1.15966</strain>
    </source>
</reference>
<name>A0A8H9KUJ3_9SPHI</name>
<keyword evidence="2" id="KW-1185">Reference proteome</keyword>
<reference evidence="1" key="1">
    <citation type="journal article" date="2014" name="Int. J. Syst. Evol. Microbiol.">
        <title>Complete genome sequence of Corynebacterium casei LMG S-19264T (=DSM 44701T), isolated from a smear-ripened cheese.</title>
        <authorList>
            <consortium name="US DOE Joint Genome Institute (JGI-PGF)"/>
            <person name="Walter F."/>
            <person name="Albersmeier A."/>
            <person name="Kalinowski J."/>
            <person name="Ruckert C."/>
        </authorList>
    </citation>
    <scope>NUCLEOTIDE SEQUENCE</scope>
    <source>
        <strain evidence="1">CGMCC 1.15966</strain>
    </source>
</reference>
<accession>A0A8H9KUJ3</accession>